<keyword evidence="2" id="KW-0645">Protease</keyword>
<dbReference type="GO" id="GO:0006508">
    <property type="term" value="P:proteolysis"/>
    <property type="evidence" value="ECO:0007669"/>
    <property type="project" value="UniProtKB-KW"/>
</dbReference>
<name>A0A9X5IQ66_9MICO</name>
<dbReference type="PRINTS" id="PR00834">
    <property type="entry name" value="PROTEASES2C"/>
</dbReference>
<organism evidence="7 8">
    <name type="scientific">Sanguibacter hominis ATCC BAA-789</name>
    <dbReference type="NCBI Taxonomy" id="1312740"/>
    <lineage>
        <taxon>Bacteria</taxon>
        <taxon>Bacillati</taxon>
        <taxon>Actinomycetota</taxon>
        <taxon>Actinomycetes</taxon>
        <taxon>Micrococcales</taxon>
        <taxon>Sanguibacteraceae</taxon>
        <taxon>Sanguibacter</taxon>
    </lineage>
</organism>
<keyword evidence="3" id="KW-0378">Hydrolase</keyword>
<protein>
    <submittedName>
        <fullName evidence="7">PDZ domain-containing protein</fullName>
    </submittedName>
</protein>
<dbReference type="Pfam" id="PF13365">
    <property type="entry name" value="Trypsin_2"/>
    <property type="match status" value="1"/>
</dbReference>
<dbReference type="AlphaFoldDB" id="A0A9X5IQ66"/>
<dbReference type="InterPro" id="IPR001940">
    <property type="entry name" value="Peptidase_S1C"/>
</dbReference>
<comment type="caution">
    <text evidence="7">The sequence shown here is derived from an EMBL/GenBank/DDBJ whole genome shotgun (WGS) entry which is preliminary data.</text>
</comment>
<evidence type="ECO:0000313" key="8">
    <source>
        <dbReference type="Proteomes" id="UP000774283"/>
    </source>
</evidence>
<dbReference type="Gene3D" id="2.40.10.10">
    <property type="entry name" value="Trypsin-like serine proteases"/>
    <property type="match status" value="2"/>
</dbReference>
<dbReference type="GO" id="GO:0004252">
    <property type="term" value="F:serine-type endopeptidase activity"/>
    <property type="evidence" value="ECO:0007669"/>
    <property type="project" value="InterPro"/>
</dbReference>
<feature type="domain" description="PDZ" evidence="6">
    <location>
        <begin position="265"/>
        <end position="352"/>
    </location>
</feature>
<keyword evidence="5" id="KW-0732">Signal</keyword>
<feature type="signal peptide" evidence="5">
    <location>
        <begin position="1"/>
        <end position="21"/>
    </location>
</feature>
<dbReference type="SUPFAM" id="SSF50494">
    <property type="entry name" value="Trypsin-like serine proteases"/>
    <property type="match status" value="1"/>
</dbReference>
<dbReference type="Pfam" id="PF13180">
    <property type="entry name" value="PDZ_2"/>
    <property type="match status" value="1"/>
</dbReference>
<evidence type="ECO:0000256" key="1">
    <source>
        <dbReference type="ARBA" id="ARBA00010541"/>
    </source>
</evidence>
<feature type="region of interest" description="Disordered" evidence="4">
    <location>
        <begin position="365"/>
        <end position="394"/>
    </location>
</feature>
<evidence type="ECO:0000259" key="6">
    <source>
        <dbReference type="PROSITE" id="PS50106"/>
    </source>
</evidence>
<dbReference type="InterPro" id="IPR036034">
    <property type="entry name" value="PDZ_sf"/>
</dbReference>
<dbReference type="PANTHER" id="PTHR43343:SF3">
    <property type="entry name" value="PROTEASE DO-LIKE 8, CHLOROPLASTIC"/>
    <property type="match status" value="1"/>
</dbReference>
<dbReference type="PROSITE" id="PS50106">
    <property type="entry name" value="PDZ"/>
    <property type="match status" value="1"/>
</dbReference>
<dbReference type="InterPro" id="IPR001478">
    <property type="entry name" value="PDZ"/>
</dbReference>
<comment type="similarity">
    <text evidence="1">Belongs to the peptidase S1C family.</text>
</comment>
<dbReference type="SMART" id="SM00228">
    <property type="entry name" value="PDZ"/>
    <property type="match status" value="1"/>
</dbReference>
<dbReference type="SUPFAM" id="SSF50156">
    <property type="entry name" value="PDZ domain-like"/>
    <property type="match status" value="1"/>
</dbReference>
<evidence type="ECO:0000256" key="5">
    <source>
        <dbReference type="SAM" id="SignalP"/>
    </source>
</evidence>
<accession>A0A9X5IQ66</accession>
<dbReference type="InterPro" id="IPR051201">
    <property type="entry name" value="Chloro_Bact_Ser_Proteases"/>
</dbReference>
<keyword evidence="8" id="KW-1185">Reference proteome</keyword>
<dbReference type="CDD" id="cd06779">
    <property type="entry name" value="cpPDZ_Deg_HtrA-like"/>
    <property type="match status" value="1"/>
</dbReference>
<dbReference type="EMBL" id="JAAXOW010000001">
    <property type="protein sequence ID" value="NKX92345.1"/>
    <property type="molecule type" value="Genomic_DNA"/>
</dbReference>
<dbReference type="InterPro" id="IPR009003">
    <property type="entry name" value="Peptidase_S1_PA"/>
</dbReference>
<dbReference type="InterPro" id="IPR043504">
    <property type="entry name" value="Peptidase_S1_PA_chymotrypsin"/>
</dbReference>
<dbReference type="PANTHER" id="PTHR43343">
    <property type="entry name" value="PEPTIDASE S12"/>
    <property type="match status" value="1"/>
</dbReference>
<proteinExistence type="inferred from homology"/>
<feature type="chain" id="PRO_5040952501" evidence="5">
    <location>
        <begin position="22"/>
        <end position="404"/>
    </location>
</feature>
<evidence type="ECO:0000256" key="4">
    <source>
        <dbReference type="SAM" id="MobiDB-lite"/>
    </source>
</evidence>
<evidence type="ECO:0000313" key="7">
    <source>
        <dbReference type="EMBL" id="NKX92345.1"/>
    </source>
</evidence>
<evidence type="ECO:0000256" key="2">
    <source>
        <dbReference type="ARBA" id="ARBA00022670"/>
    </source>
</evidence>
<sequence length="404" mass="40318">MWPAVVSTAAVTALLVGGGTAALTTSLLDDNATGTSQSSGVGRLGQTSPVSVDSVTPAAWESVAAAVAPTVVAIDVTTASGEGQGSGVIYDTSGHILTNNHVVAGARDDKVTVTLSDGRLYDATIVGLDSSTDLAVVKIVDPPSDLAAATFADSDGVVVGNAVMAVGNPLGLANTVTTGIVSAVARPVTTAGEGNTESPVVTNALQIDAAVNPGNSGGPLFDAQGRVIGITSSIATLSSGASQSGSIGLGFAIPSNLAKSVGDQLIANGVAEHAFLGVTLSDATATADGVTRRGALVVEVTDGSAAAKAGIQKDDVVVAIDGEAVTGYEFLTAAVRERVEGDEATLTIVRGGTSMDVTVTLAARPAEQTSNDQQPSTPGREGQQTPPEGMTPEQLWEYFYGNER</sequence>
<reference evidence="7 8" key="1">
    <citation type="submission" date="2020-04" db="EMBL/GenBank/DDBJ databases">
        <title>MicrobeNet Type strains.</title>
        <authorList>
            <person name="Nicholson A.C."/>
        </authorList>
    </citation>
    <scope>NUCLEOTIDE SEQUENCE [LARGE SCALE GENOMIC DNA]</scope>
    <source>
        <strain evidence="7 8">ATCC BAA-789</strain>
    </source>
</reference>
<evidence type="ECO:0000256" key="3">
    <source>
        <dbReference type="ARBA" id="ARBA00022801"/>
    </source>
</evidence>
<feature type="compositionally biased region" description="Polar residues" evidence="4">
    <location>
        <begin position="367"/>
        <end position="386"/>
    </location>
</feature>
<dbReference type="Gene3D" id="2.30.42.10">
    <property type="match status" value="1"/>
</dbReference>
<dbReference type="Proteomes" id="UP000774283">
    <property type="component" value="Unassembled WGS sequence"/>
</dbReference>
<gene>
    <name evidence="7" type="ORF">HF995_03505</name>
</gene>